<dbReference type="AlphaFoldDB" id="A0A014M714"/>
<dbReference type="RefSeq" id="WP_034940915.1">
    <property type="nucleotide sequence ID" value="NZ_JFHN01000072.1"/>
</dbReference>
<protein>
    <submittedName>
        <fullName evidence="1">Uncharacterized protein</fullName>
    </submittedName>
</protein>
<accession>A0A014M714</accession>
<reference evidence="1 2" key="1">
    <citation type="submission" date="2014-02" db="EMBL/GenBank/DDBJ databases">
        <title>Draft genome of Erwinia mallotivora strain BT-MARDI, a papaya dieback pathogen.</title>
        <authorList>
            <person name="Redzuan R."/>
            <person name="Abu Bakar N."/>
            <person name="Badrun R."/>
            <person name="Mohd Raih M.F."/>
            <person name="Rozano L."/>
            <person name="Mat Amin N."/>
        </authorList>
    </citation>
    <scope>NUCLEOTIDE SEQUENCE [LARGE SCALE GENOMIC DNA]</scope>
    <source>
        <strain evidence="1 2">BT-MARDI</strain>
    </source>
</reference>
<gene>
    <name evidence="1" type="ORF">BG55_20460</name>
</gene>
<proteinExistence type="predicted"/>
<name>A0A014M714_9GAMM</name>
<dbReference type="EMBL" id="JFHN01000072">
    <property type="protein sequence ID" value="EXU73879.1"/>
    <property type="molecule type" value="Genomic_DNA"/>
</dbReference>
<dbReference type="Proteomes" id="UP000019918">
    <property type="component" value="Unassembled WGS sequence"/>
</dbReference>
<dbReference type="PATRIC" id="fig|69222.5.peg.4172"/>
<comment type="caution">
    <text evidence="1">The sequence shown here is derived from an EMBL/GenBank/DDBJ whole genome shotgun (WGS) entry which is preliminary data.</text>
</comment>
<organism evidence="1 2">
    <name type="scientific">Erwinia mallotivora</name>
    <dbReference type="NCBI Taxonomy" id="69222"/>
    <lineage>
        <taxon>Bacteria</taxon>
        <taxon>Pseudomonadati</taxon>
        <taxon>Pseudomonadota</taxon>
        <taxon>Gammaproteobacteria</taxon>
        <taxon>Enterobacterales</taxon>
        <taxon>Erwiniaceae</taxon>
        <taxon>Erwinia</taxon>
    </lineage>
</organism>
<evidence type="ECO:0000313" key="2">
    <source>
        <dbReference type="Proteomes" id="UP000019918"/>
    </source>
</evidence>
<sequence length="91" mass="10794">MENNIKNEFENFYNQVSDLTLNLIEGAYKTQDTYLQNYNFVKEKLLAFNEKTNKEEMKILAMEHPNLFIDWTNISTCIASIENCLQHLKLK</sequence>
<evidence type="ECO:0000313" key="1">
    <source>
        <dbReference type="EMBL" id="EXU73879.1"/>
    </source>
</evidence>
<keyword evidence="2" id="KW-1185">Reference proteome</keyword>